<keyword evidence="3" id="KW-0805">Transcription regulation</keyword>
<feature type="compositionally biased region" description="Gly residues" evidence="5">
    <location>
        <begin position="131"/>
        <end position="145"/>
    </location>
</feature>
<dbReference type="SUPFAM" id="SSF55781">
    <property type="entry name" value="GAF domain-like"/>
    <property type="match status" value="1"/>
</dbReference>
<dbReference type="Proteomes" id="UP000555552">
    <property type="component" value="Unassembled WGS sequence"/>
</dbReference>
<dbReference type="EMBL" id="JABEMA010000226">
    <property type="protein sequence ID" value="NNH23946.1"/>
    <property type="molecule type" value="Genomic_DNA"/>
</dbReference>
<evidence type="ECO:0000256" key="2">
    <source>
        <dbReference type="ARBA" id="ARBA00022777"/>
    </source>
</evidence>
<feature type="domain" description="ANTAR" evidence="6">
    <location>
        <begin position="219"/>
        <end position="280"/>
    </location>
</feature>
<dbReference type="InterPro" id="IPR003018">
    <property type="entry name" value="GAF"/>
</dbReference>
<dbReference type="Pfam" id="PF03861">
    <property type="entry name" value="ANTAR"/>
    <property type="match status" value="1"/>
</dbReference>
<keyword evidence="1" id="KW-0808">Transferase</keyword>
<dbReference type="Gene3D" id="1.10.10.10">
    <property type="entry name" value="Winged helix-like DNA-binding domain superfamily/Winged helix DNA-binding domain"/>
    <property type="match status" value="1"/>
</dbReference>
<dbReference type="InterPro" id="IPR029016">
    <property type="entry name" value="GAF-like_dom_sf"/>
</dbReference>
<dbReference type="GO" id="GO:0003723">
    <property type="term" value="F:RNA binding"/>
    <property type="evidence" value="ECO:0007669"/>
    <property type="project" value="InterPro"/>
</dbReference>
<keyword evidence="8" id="KW-1185">Reference proteome</keyword>
<keyword evidence="4" id="KW-0804">Transcription</keyword>
<dbReference type="AlphaFoldDB" id="A0A849BWV2"/>
<protein>
    <submittedName>
        <fullName evidence="7">ANTAR domain-containing protein</fullName>
    </submittedName>
</protein>
<sequence length="297" mass="29721">MTDVDPDALRAGLARLQQLASAAESADAGAADTLGDLLSALSAALPLASAGLMLRDADGRLSCVAWTGSATRSLERAEDETTSGPATDAQVLGRSRATTDVLVDPRWPSLGPAIAARPVEGALGEQSSDGVGSGLEGGVDAGSGRGVPTDDAAPGSPPPVDGSGSPRAVATVPVSVAGGPVGCLVAVREEAVAWEPEQLDVLESAARVAAGLLASAAAAESTSRLAEQLQHALDHRVVVERAVGYLMAQQQVDATDAFGALRRTARSARRRVADVAESVLALGGLEAAADAVRSTPA</sequence>
<dbReference type="InterPro" id="IPR011006">
    <property type="entry name" value="CheY-like_superfamily"/>
</dbReference>
<organism evidence="7 8">
    <name type="scientific">Pseudokineococcus marinus</name>
    <dbReference type="NCBI Taxonomy" id="351215"/>
    <lineage>
        <taxon>Bacteria</taxon>
        <taxon>Bacillati</taxon>
        <taxon>Actinomycetota</taxon>
        <taxon>Actinomycetes</taxon>
        <taxon>Kineosporiales</taxon>
        <taxon>Kineosporiaceae</taxon>
        <taxon>Pseudokineococcus</taxon>
    </lineage>
</organism>
<comment type="caution">
    <text evidence="7">The sequence shown here is derived from an EMBL/GenBank/DDBJ whole genome shotgun (WGS) entry which is preliminary data.</text>
</comment>
<name>A0A849BWV2_9ACTN</name>
<proteinExistence type="predicted"/>
<evidence type="ECO:0000313" key="8">
    <source>
        <dbReference type="Proteomes" id="UP000555552"/>
    </source>
</evidence>
<dbReference type="RefSeq" id="WP_171203727.1">
    <property type="nucleotide sequence ID" value="NZ_BAAANP010000001.1"/>
</dbReference>
<dbReference type="PROSITE" id="PS50921">
    <property type="entry name" value="ANTAR"/>
    <property type="match status" value="1"/>
</dbReference>
<evidence type="ECO:0000256" key="5">
    <source>
        <dbReference type="SAM" id="MobiDB-lite"/>
    </source>
</evidence>
<evidence type="ECO:0000256" key="3">
    <source>
        <dbReference type="ARBA" id="ARBA00023015"/>
    </source>
</evidence>
<dbReference type="Gene3D" id="3.30.450.40">
    <property type="match status" value="1"/>
</dbReference>
<evidence type="ECO:0000256" key="1">
    <source>
        <dbReference type="ARBA" id="ARBA00022679"/>
    </source>
</evidence>
<dbReference type="InterPro" id="IPR005561">
    <property type="entry name" value="ANTAR"/>
</dbReference>
<dbReference type="SMART" id="SM01012">
    <property type="entry name" value="ANTAR"/>
    <property type="match status" value="1"/>
</dbReference>
<dbReference type="GO" id="GO:0016301">
    <property type="term" value="F:kinase activity"/>
    <property type="evidence" value="ECO:0007669"/>
    <property type="project" value="UniProtKB-KW"/>
</dbReference>
<accession>A0A849BWV2</accession>
<gene>
    <name evidence="7" type="ORF">HLB09_12780</name>
</gene>
<feature type="region of interest" description="Disordered" evidence="5">
    <location>
        <begin position="72"/>
        <end position="95"/>
    </location>
</feature>
<evidence type="ECO:0000313" key="7">
    <source>
        <dbReference type="EMBL" id="NNH23946.1"/>
    </source>
</evidence>
<evidence type="ECO:0000259" key="6">
    <source>
        <dbReference type="PROSITE" id="PS50921"/>
    </source>
</evidence>
<dbReference type="SMART" id="SM00065">
    <property type="entry name" value="GAF"/>
    <property type="match status" value="1"/>
</dbReference>
<evidence type="ECO:0000256" key="4">
    <source>
        <dbReference type="ARBA" id="ARBA00023163"/>
    </source>
</evidence>
<feature type="region of interest" description="Disordered" evidence="5">
    <location>
        <begin position="123"/>
        <end position="167"/>
    </location>
</feature>
<dbReference type="InterPro" id="IPR036388">
    <property type="entry name" value="WH-like_DNA-bd_sf"/>
</dbReference>
<reference evidence="7 8" key="1">
    <citation type="submission" date="2020-05" db="EMBL/GenBank/DDBJ databases">
        <title>MicrobeNet Type strains.</title>
        <authorList>
            <person name="Nicholson A.C."/>
        </authorList>
    </citation>
    <scope>NUCLEOTIDE SEQUENCE [LARGE SCALE GENOMIC DNA]</scope>
    <source>
        <strain evidence="7 8">JCM 14547</strain>
    </source>
</reference>
<keyword evidence="2" id="KW-0418">Kinase</keyword>
<dbReference type="SUPFAM" id="SSF52172">
    <property type="entry name" value="CheY-like"/>
    <property type="match status" value="1"/>
</dbReference>